<comment type="caution">
    <text evidence="1">The sequence shown here is derived from an EMBL/GenBank/DDBJ whole genome shotgun (WGS) entry which is preliminary data.</text>
</comment>
<name>A0A0J7J7C5_9GAMM</name>
<protein>
    <submittedName>
        <fullName evidence="1">Uncharacterized protein</fullName>
    </submittedName>
</protein>
<dbReference type="EMBL" id="LFBU01000001">
    <property type="protein sequence ID" value="KMQ74052.1"/>
    <property type="molecule type" value="Genomic_DNA"/>
</dbReference>
<dbReference type="PATRIC" id="fig|1658765.3.peg.215"/>
<dbReference type="OrthoDB" id="6981191at2"/>
<keyword evidence="2" id="KW-1185">Reference proteome</keyword>
<organism evidence="1 2">
    <name type="scientific">Marinobacter subterrani</name>
    <dbReference type="NCBI Taxonomy" id="1658765"/>
    <lineage>
        <taxon>Bacteria</taxon>
        <taxon>Pseudomonadati</taxon>
        <taxon>Pseudomonadota</taxon>
        <taxon>Gammaproteobacteria</taxon>
        <taxon>Pseudomonadales</taxon>
        <taxon>Marinobacteraceae</taxon>
        <taxon>Marinobacter</taxon>
    </lineage>
</organism>
<dbReference type="RefSeq" id="WP_156182697.1">
    <property type="nucleotide sequence ID" value="NZ_LFBU01000001.1"/>
</dbReference>
<dbReference type="Proteomes" id="UP000036102">
    <property type="component" value="Unassembled WGS sequence"/>
</dbReference>
<gene>
    <name evidence="1" type="ORF">Msub_10223</name>
</gene>
<sequence length="195" mass="22703">MDTKTNTWNFGNRVLYQMCEQHPLHNDEDVIAGKIWLIGRAYSAAIERKAGDNIVEGENFYAAKVAPMIRASDLDGWIKSVRHIERVTVDNVEQVLSVHKNFTDLLKDITGIEKRSLASKYLHFHLPNAFFIFDSVANKELRKRLKGRRFKYPKEYDDAYAAFVVRCLEFRNTVLERTGKRNTHPRELDKLLLGY</sequence>
<proteinExistence type="predicted"/>
<accession>A0A0J7J7C5</accession>
<dbReference type="AlphaFoldDB" id="A0A0J7J7C5"/>
<evidence type="ECO:0000313" key="2">
    <source>
        <dbReference type="Proteomes" id="UP000036102"/>
    </source>
</evidence>
<evidence type="ECO:0000313" key="1">
    <source>
        <dbReference type="EMBL" id="KMQ74052.1"/>
    </source>
</evidence>
<reference evidence="1 2" key="1">
    <citation type="submission" date="2015-06" db="EMBL/GenBank/DDBJ databases">
        <title>Marinobacter subterrani, a genetically tractable neutrophilic iron-oxidizing strain isolated from the Soudan Iron Mine.</title>
        <authorList>
            <person name="Bonis B.M."/>
            <person name="Gralnick J.A."/>
        </authorList>
    </citation>
    <scope>NUCLEOTIDE SEQUENCE [LARGE SCALE GENOMIC DNA]</scope>
    <source>
        <strain evidence="1 2">JG233</strain>
    </source>
</reference>